<evidence type="ECO:0000313" key="2">
    <source>
        <dbReference type="Proteomes" id="UP000614272"/>
    </source>
</evidence>
<name>A0ABQ1RBP0_9ALTE</name>
<organism evidence="1 2">
    <name type="scientific">Lacimicrobium alkaliphilum</name>
    <dbReference type="NCBI Taxonomy" id="1526571"/>
    <lineage>
        <taxon>Bacteria</taxon>
        <taxon>Pseudomonadati</taxon>
        <taxon>Pseudomonadota</taxon>
        <taxon>Gammaproteobacteria</taxon>
        <taxon>Alteromonadales</taxon>
        <taxon>Alteromonadaceae</taxon>
        <taxon>Lacimicrobium</taxon>
    </lineage>
</organism>
<dbReference type="RefSeq" id="WP_099034369.1">
    <property type="nucleotide sequence ID" value="NZ_BMGJ01000007.1"/>
</dbReference>
<accession>A0ABQ1RBP0</accession>
<reference evidence="2" key="1">
    <citation type="journal article" date="2019" name="Int. J. Syst. Evol. Microbiol.">
        <title>The Global Catalogue of Microorganisms (GCM) 10K type strain sequencing project: providing services to taxonomists for standard genome sequencing and annotation.</title>
        <authorList>
            <consortium name="The Broad Institute Genomics Platform"/>
            <consortium name="The Broad Institute Genome Sequencing Center for Infectious Disease"/>
            <person name="Wu L."/>
            <person name="Ma J."/>
        </authorList>
    </citation>
    <scope>NUCLEOTIDE SEQUENCE [LARGE SCALE GENOMIC DNA]</scope>
    <source>
        <strain evidence="2">CGMCC 1.12923</strain>
    </source>
</reference>
<dbReference type="Pfam" id="PF14255">
    <property type="entry name" value="Zn_ribbon_21"/>
    <property type="match status" value="1"/>
</dbReference>
<gene>
    <name evidence="1" type="ORF">GCM10011357_20520</name>
</gene>
<protein>
    <recommendedName>
        <fullName evidence="3">CPXCG motif-containing cysteine-rich protein</fullName>
    </recommendedName>
</protein>
<dbReference type="EMBL" id="BMGJ01000007">
    <property type="protein sequence ID" value="GGD65048.1"/>
    <property type="molecule type" value="Genomic_DNA"/>
</dbReference>
<evidence type="ECO:0000313" key="1">
    <source>
        <dbReference type="EMBL" id="GGD65048.1"/>
    </source>
</evidence>
<dbReference type="InterPro" id="IPR025990">
    <property type="entry name" value="zinc_ribbon_bacterial"/>
</dbReference>
<sequence length="65" mass="7358">MNQLTEKLIGCPYCGETIEVLIDPADLDQRYIEDCQVCCRPINFVISENMNGELQVSVYSDDEAL</sequence>
<comment type="caution">
    <text evidence="1">The sequence shown here is derived from an EMBL/GenBank/DDBJ whole genome shotgun (WGS) entry which is preliminary data.</text>
</comment>
<dbReference type="Proteomes" id="UP000614272">
    <property type="component" value="Unassembled WGS sequence"/>
</dbReference>
<proteinExistence type="predicted"/>
<evidence type="ECO:0008006" key="3">
    <source>
        <dbReference type="Google" id="ProtNLM"/>
    </source>
</evidence>
<dbReference type="InterPro" id="IPR017143">
    <property type="entry name" value="UCP037225"/>
</dbReference>
<keyword evidence="2" id="KW-1185">Reference proteome</keyword>
<dbReference type="PIRSF" id="PIRSF037225">
    <property type="entry name" value="UCP037225"/>
    <property type="match status" value="1"/>
</dbReference>